<evidence type="ECO:0000259" key="9">
    <source>
        <dbReference type="Pfam" id="PF02784"/>
    </source>
</evidence>
<dbReference type="InterPro" id="IPR022657">
    <property type="entry name" value="De-COase2_CS"/>
</dbReference>
<keyword evidence="5" id="KW-0028">Amino-acid biosynthesis</keyword>
<dbReference type="EC" id="4.1.1.20" evidence="5 6"/>
<evidence type="ECO:0000256" key="7">
    <source>
        <dbReference type="PIRSR" id="PIRSR600183-50"/>
    </source>
</evidence>
<dbReference type="InterPro" id="IPR022644">
    <property type="entry name" value="De-COase2_N"/>
</dbReference>
<feature type="binding site" evidence="5">
    <location>
        <position position="374"/>
    </location>
    <ligand>
        <name>substrate</name>
    </ligand>
</feature>
<name>A0A9J7AL08_9PROT</name>
<evidence type="ECO:0000256" key="2">
    <source>
        <dbReference type="ARBA" id="ARBA00022793"/>
    </source>
</evidence>
<dbReference type="PROSITE" id="PS00879">
    <property type="entry name" value="ODR_DC_2_2"/>
    <property type="match status" value="1"/>
</dbReference>
<dbReference type="InterPro" id="IPR002986">
    <property type="entry name" value="DAP_deCOOHase_LysA"/>
</dbReference>
<dbReference type="GO" id="GO:0008836">
    <property type="term" value="F:diaminopimelate decarboxylase activity"/>
    <property type="evidence" value="ECO:0007669"/>
    <property type="project" value="UniProtKB-UniRule"/>
</dbReference>
<dbReference type="PANTHER" id="PTHR43727">
    <property type="entry name" value="DIAMINOPIMELATE DECARBOXYLASE"/>
    <property type="match status" value="1"/>
</dbReference>
<dbReference type="EMBL" id="CP102480">
    <property type="protein sequence ID" value="UUX48176.1"/>
    <property type="molecule type" value="Genomic_DNA"/>
</dbReference>
<comment type="pathway">
    <text evidence="5 8">Amino-acid biosynthesis; L-lysine biosynthesis via DAP pathway; L-lysine from DL-2,6-diaminopimelate: step 1/1.</text>
</comment>
<comment type="catalytic activity">
    <reaction evidence="5 8">
        <text>meso-2,6-diaminopimelate + H(+) = L-lysine + CO2</text>
        <dbReference type="Rhea" id="RHEA:15101"/>
        <dbReference type="ChEBI" id="CHEBI:15378"/>
        <dbReference type="ChEBI" id="CHEBI:16526"/>
        <dbReference type="ChEBI" id="CHEBI:32551"/>
        <dbReference type="ChEBI" id="CHEBI:57791"/>
        <dbReference type="EC" id="4.1.1.20"/>
    </reaction>
</comment>
<dbReference type="Gene3D" id="2.40.37.10">
    <property type="entry name" value="Lyase, Ornithine Decarboxylase, Chain A, domain 1"/>
    <property type="match status" value="1"/>
</dbReference>
<keyword evidence="4 5" id="KW-0456">Lyase</keyword>
<feature type="binding site" evidence="5">
    <location>
        <position position="374"/>
    </location>
    <ligand>
        <name>pyridoxal 5'-phosphate</name>
        <dbReference type="ChEBI" id="CHEBI:597326"/>
    </ligand>
</feature>
<evidence type="ECO:0000313" key="11">
    <source>
        <dbReference type="Proteomes" id="UP001060336"/>
    </source>
</evidence>
<comment type="function">
    <text evidence="5">Specifically catalyzes the decarboxylation of meso-diaminopimelate (meso-DAP) to L-lysine.</text>
</comment>
<organism evidence="10 11">
    <name type="scientific">Nisaea acidiphila</name>
    <dbReference type="NCBI Taxonomy" id="1862145"/>
    <lineage>
        <taxon>Bacteria</taxon>
        <taxon>Pseudomonadati</taxon>
        <taxon>Pseudomonadota</taxon>
        <taxon>Alphaproteobacteria</taxon>
        <taxon>Rhodospirillales</taxon>
        <taxon>Thalassobaculaceae</taxon>
        <taxon>Nisaea</taxon>
    </lineage>
</organism>
<dbReference type="GO" id="GO:0030170">
    <property type="term" value="F:pyridoxal phosphate binding"/>
    <property type="evidence" value="ECO:0007669"/>
    <property type="project" value="UniProtKB-UniRule"/>
</dbReference>
<comment type="subunit">
    <text evidence="5">Homodimer.</text>
</comment>
<feature type="domain" description="Orn/DAP/Arg decarboxylase 2 N-terminal" evidence="9">
    <location>
        <begin position="39"/>
        <end position="280"/>
    </location>
</feature>
<evidence type="ECO:0000256" key="1">
    <source>
        <dbReference type="ARBA" id="ARBA00001933"/>
    </source>
</evidence>
<keyword evidence="11" id="KW-1185">Reference proteome</keyword>
<evidence type="ECO:0000256" key="4">
    <source>
        <dbReference type="ARBA" id="ARBA00023239"/>
    </source>
</evidence>
<dbReference type="NCBIfam" id="TIGR01048">
    <property type="entry name" value="lysA"/>
    <property type="match status" value="1"/>
</dbReference>
<dbReference type="FunFam" id="3.20.20.10:FF:000003">
    <property type="entry name" value="Diaminopimelate decarboxylase"/>
    <property type="match status" value="1"/>
</dbReference>
<dbReference type="PANTHER" id="PTHR43727:SF2">
    <property type="entry name" value="GROUP IV DECARBOXYLASE"/>
    <property type="match status" value="1"/>
</dbReference>
<accession>A0A9J7AL08</accession>
<sequence length="418" mass="44561">MSEQVSYRDGALHVEQVPFARIAKEVGTPAFVYSSAGMTARYRALETALEGLPVSIYYAIKANSNLAVIKLFGDLGAGVDVVSGGELARGLRAGVPADKIVFAGVGKTEEEIAFALESGIHQFNVESEPELRLLNRVAASKGVVAPAAIRVNPDVDAKTHAKITTGRKENKFGIDIARATEMFELAATLDNVSLTSMSVHIGSQLMDVTPYRDAYARLRGATLALRQAGHVVDHLDLGGGIGVSYDGSAPPDIADYADIVKETVGDLDCRLSIEPGRYLVGNEGYFLTKVLFVKHGAERRFVIVDGAMNDLIRPTLYEAHHDIVTVAEAAAGEAGSLADIVGPICESGDYLARGRIFGDVGEGALIVLKSAGAYGAVMSSNYNSRPLAPEVMVEGDSFRTVRRRQTFDEMLALEEGLA</sequence>
<comment type="similarity">
    <text evidence="5">Belongs to the Orn/Lys/Arg decarboxylase class-II family. LysA subfamily.</text>
</comment>
<dbReference type="HAMAP" id="MF_02120">
    <property type="entry name" value="LysA"/>
    <property type="match status" value="1"/>
</dbReference>
<feature type="binding site" evidence="5">
    <location>
        <position position="317"/>
    </location>
    <ligand>
        <name>substrate</name>
    </ligand>
</feature>
<feature type="binding site" evidence="5">
    <location>
        <position position="346"/>
    </location>
    <ligand>
        <name>substrate</name>
    </ligand>
</feature>
<feature type="binding site" evidence="5">
    <location>
        <begin position="274"/>
        <end position="277"/>
    </location>
    <ligand>
        <name>pyridoxal 5'-phosphate</name>
        <dbReference type="ChEBI" id="CHEBI:597326"/>
    </ligand>
</feature>
<keyword evidence="2 5" id="KW-0210">Decarboxylase</keyword>
<dbReference type="PRINTS" id="PR01179">
    <property type="entry name" value="ODADCRBXLASE"/>
</dbReference>
<dbReference type="InterPro" id="IPR029066">
    <property type="entry name" value="PLP-binding_barrel"/>
</dbReference>
<keyword evidence="3 5" id="KW-0663">Pyridoxal phosphate</keyword>
<protein>
    <recommendedName>
        <fullName evidence="5 6">Diaminopimelate decarboxylase</fullName>
        <shortName evidence="5">DAP decarboxylase</shortName>
        <shortName evidence="5">DAPDC</shortName>
        <ecNumber evidence="5 6">4.1.1.20</ecNumber>
    </recommendedName>
</protein>
<feature type="modified residue" description="N6-(pyridoxal phosphate)lysine" evidence="5 7">
    <location>
        <position position="61"/>
    </location>
</feature>
<dbReference type="PRINTS" id="PR01181">
    <property type="entry name" value="DAPDCRBXLASE"/>
</dbReference>
<dbReference type="Proteomes" id="UP001060336">
    <property type="component" value="Chromosome"/>
</dbReference>
<gene>
    <name evidence="5 10" type="primary">lysA</name>
    <name evidence="10" type="ORF">NUH88_12190</name>
</gene>
<keyword evidence="5 8" id="KW-0457">Lysine biosynthesis</keyword>
<dbReference type="InterPro" id="IPR000183">
    <property type="entry name" value="Orn/DAP/Arg_de-COase"/>
</dbReference>
<evidence type="ECO:0000256" key="6">
    <source>
        <dbReference type="NCBIfam" id="TIGR01048"/>
    </source>
</evidence>
<evidence type="ECO:0000313" key="10">
    <source>
        <dbReference type="EMBL" id="UUX48176.1"/>
    </source>
</evidence>
<reference evidence="10" key="1">
    <citation type="submission" date="2022-08" db="EMBL/GenBank/DDBJ databases">
        <title>Nisaea acidiphila sp. nov., isolated from a marine algal debris and emended description of the genus Nisaea Urios et al. 2008.</title>
        <authorList>
            <person name="Kwon K."/>
        </authorList>
    </citation>
    <scope>NUCLEOTIDE SEQUENCE</scope>
    <source>
        <strain evidence="10">MEBiC11861</strain>
    </source>
</reference>
<dbReference type="Gene3D" id="3.20.20.10">
    <property type="entry name" value="Alanine racemase"/>
    <property type="match status" value="1"/>
</dbReference>
<dbReference type="SUPFAM" id="SSF50621">
    <property type="entry name" value="Alanine racemase C-terminal domain-like"/>
    <property type="match status" value="1"/>
</dbReference>
<feature type="binding site" evidence="5">
    <location>
        <position position="240"/>
    </location>
    <ligand>
        <name>pyridoxal 5'-phosphate</name>
        <dbReference type="ChEBI" id="CHEBI:597326"/>
    </ligand>
</feature>
<dbReference type="GO" id="GO:0009089">
    <property type="term" value="P:lysine biosynthetic process via diaminopimelate"/>
    <property type="evidence" value="ECO:0007669"/>
    <property type="project" value="UniProtKB-UniRule"/>
</dbReference>
<evidence type="ECO:0000256" key="8">
    <source>
        <dbReference type="RuleBase" id="RU003738"/>
    </source>
</evidence>
<dbReference type="RefSeq" id="WP_257766684.1">
    <property type="nucleotide sequence ID" value="NZ_CP102480.1"/>
</dbReference>
<feature type="binding site" evidence="5">
    <location>
        <position position="313"/>
    </location>
    <ligand>
        <name>substrate</name>
    </ligand>
</feature>
<feature type="active site" description="Proton donor" evidence="7">
    <location>
        <position position="345"/>
    </location>
</feature>
<dbReference type="AlphaFoldDB" id="A0A9J7AL08"/>
<comment type="cofactor">
    <cofactor evidence="1 5 7 8">
        <name>pyridoxal 5'-phosphate</name>
        <dbReference type="ChEBI" id="CHEBI:597326"/>
    </cofactor>
</comment>
<dbReference type="SUPFAM" id="SSF51419">
    <property type="entry name" value="PLP-binding barrel"/>
    <property type="match status" value="1"/>
</dbReference>
<dbReference type="CDD" id="cd06828">
    <property type="entry name" value="PLPDE_III_DapDC"/>
    <property type="match status" value="1"/>
</dbReference>
<evidence type="ECO:0000256" key="3">
    <source>
        <dbReference type="ARBA" id="ARBA00022898"/>
    </source>
</evidence>
<proteinExistence type="inferred from homology"/>
<dbReference type="KEGG" id="naci:NUH88_12190"/>
<evidence type="ECO:0000256" key="5">
    <source>
        <dbReference type="HAMAP-Rule" id="MF_02120"/>
    </source>
</evidence>
<dbReference type="Pfam" id="PF02784">
    <property type="entry name" value="Orn_Arg_deC_N"/>
    <property type="match status" value="1"/>
</dbReference>
<feature type="binding site" evidence="5">
    <location>
        <position position="277"/>
    </location>
    <ligand>
        <name>substrate</name>
    </ligand>
</feature>
<dbReference type="InterPro" id="IPR009006">
    <property type="entry name" value="Ala_racemase/Decarboxylase_C"/>
</dbReference>